<keyword evidence="2" id="KW-0812">Transmembrane</keyword>
<protein>
    <submittedName>
        <fullName evidence="3">Uncharacterized protein</fullName>
    </submittedName>
</protein>
<proteinExistence type="predicted"/>
<keyword evidence="4" id="KW-1185">Reference proteome</keyword>
<feature type="transmembrane region" description="Helical" evidence="2">
    <location>
        <begin position="490"/>
        <end position="518"/>
    </location>
</feature>
<gene>
    <name evidence="3" type="ORF">HJC23_008580</name>
</gene>
<name>A0ABD3QDN3_9STRA</name>
<keyword evidence="2" id="KW-0472">Membrane</keyword>
<evidence type="ECO:0000313" key="3">
    <source>
        <dbReference type="EMBL" id="KAL3796260.1"/>
    </source>
</evidence>
<feature type="transmembrane region" description="Helical" evidence="2">
    <location>
        <begin position="596"/>
        <end position="618"/>
    </location>
</feature>
<organism evidence="3 4">
    <name type="scientific">Cyclotella cryptica</name>
    <dbReference type="NCBI Taxonomy" id="29204"/>
    <lineage>
        <taxon>Eukaryota</taxon>
        <taxon>Sar</taxon>
        <taxon>Stramenopiles</taxon>
        <taxon>Ochrophyta</taxon>
        <taxon>Bacillariophyta</taxon>
        <taxon>Coscinodiscophyceae</taxon>
        <taxon>Thalassiosirophycidae</taxon>
        <taxon>Stephanodiscales</taxon>
        <taxon>Stephanodiscaceae</taxon>
        <taxon>Cyclotella</taxon>
    </lineage>
</organism>
<dbReference type="AlphaFoldDB" id="A0ABD3QDN3"/>
<feature type="transmembrane region" description="Helical" evidence="2">
    <location>
        <begin position="892"/>
        <end position="913"/>
    </location>
</feature>
<keyword evidence="2" id="KW-1133">Transmembrane helix</keyword>
<evidence type="ECO:0000256" key="1">
    <source>
        <dbReference type="SAM" id="MobiDB-lite"/>
    </source>
</evidence>
<dbReference type="EMBL" id="JABMIG020000064">
    <property type="protein sequence ID" value="KAL3796260.1"/>
    <property type="molecule type" value="Genomic_DNA"/>
</dbReference>
<evidence type="ECO:0000256" key="2">
    <source>
        <dbReference type="SAM" id="Phobius"/>
    </source>
</evidence>
<feature type="region of interest" description="Disordered" evidence="1">
    <location>
        <begin position="407"/>
        <end position="438"/>
    </location>
</feature>
<feature type="compositionally biased region" description="Basic and acidic residues" evidence="1">
    <location>
        <begin position="407"/>
        <end position="423"/>
    </location>
</feature>
<feature type="compositionally biased region" description="Acidic residues" evidence="1">
    <location>
        <begin position="242"/>
        <end position="266"/>
    </location>
</feature>
<dbReference type="Proteomes" id="UP001516023">
    <property type="component" value="Unassembled WGS sequence"/>
</dbReference>
<comment type="caution">
    <text evidence="3">The sequence shown here is derived from an EMBL/GenBank/DDBJ whole genome shotgun (WGS) entry which is preliminary data.</text>
</comment>
<feature type="transmembrane region" description="Helical" evidence="2">
    <location>
        <begin position="704"/>
        <end position="726"/>
    </location>
</feature>
<reference evidence="3 4" key="1">
    <citation type="journal article" date="2020" name="G3 (Bethesda)">
        <title>Improved Reference Genome for Cyclotella cryptica CCMP332, a Model for Cell Wall Morphogenesis, Salinity Adaptation, and Lipid Production in Diatoms (Bacillariophyta).</title>
        <authorList>
            <person name="Roberts W.R."/>
            <person name="Downey K.M."/>
            <person name="Ruck E.C."/>
            <person name="Traller J.C."/>
            <person name="Alverson A.J."/>
        </authorList>
    </citation>
    <scope>NUCLEOTIDE SEQUENCE [LARGE SCALE GENOMIC DNA]</scope>
    <source>
        <strain evidence="3 4">CCMP332</strain>
    </source>
</reference>
<feature type="transmembrane region" description="Helical" evidence="2">
    <location>
        <begin position="769"/>
        <end position="797"/>
    </location>
</feature>
<feature type="region of interest" description="Disordered" evidence="1">
    <location>
        <begin position="335"/>
        <end position="369"/>
    </location>
</feature>
<feature type="transmembrane region" description="Helical" evidence="2">
    <location>
        <begin position="738"/>
        <end position="757"/>
    </location>
</feature>
<evidence type="ECO:0000313" key="4">
    <source>
        <dbReference type="Proteomes" id="UP001516023"/>
    </source>
</evidence>
<feature type="transmembrane region" description="Helical" evidence="2">
    <location>
        <begin position="565"/>
        <end position="584"/>
    </location>
</feature>
<accession>A0ABD3QDN3</accession>
<feature type="region of interest" description="Disordered" evidence="1">
    <location>
        <begin position="239"/>
        <end position="323"/>
    </location>
</feature>
<sequence>MEPDGTLWEVNEVASFYCCGHSQGKRFPASLDRSSRYHLWQVKVAVGKGLAVSSIASAVKMDHTHPTLKSKMTNMTFRNNHYEPEHDKDFQRPHRQSFVNRLRTHTDSELSINSTSLSYLNVPNLDDSTLLPSGRNFRRSSHIFGGLHSSTNSGYYHNHHHHTVAGEVISGHLPYSSITSMSSSFSMQNNLHHEKNSSPIARSMRRFRSSTWDAGGVHSSLTSSLKLSPRLVGSGVTSGNEFFEEDIPFPNVIDDDDDDKGEEEDLSFTTSSENSLEGDLRHESAEDIIGFPASCDRDEIEGETPPQSSLYYDERGPTHAKNNLQPLGEQVQQFTADSNEPQAGLKRSAPQHSTLSSGKSSSSDDGTKRNVTFSADVDVQQYKQIVEMDTSGHSNSIILGVLSEKLDPSSEDKDSEIYHEDIRSTSPPSYHSTQEKYEPQTGLLSNNRLLRRLNPFRDLSWSLIGSYIVRYAPCFFCMKKLGVSATDRNVVMRLNILCAFYAIVQLGLGFFLFLVTLLGEKITNDYYDVSTDDSESATAKNAALVLDGNGSEPIFVSPDLWNLSLFVYILTAVSLVLLIASYFAQRAIRNVNLVRSVRFMWTLFWLLPIQIFLMIGLFDYYRVMDVYIKHWWDEPSMAWFRSKFCDEGTAMEKCVVPVDGGEEFDNEEEWCEAYYNATDCRGIRDEAQAWCEVFSYVFFTTNGVLALLLVASMWVTLSVLQGIISLPIVQRSKESNIPLWLSFPISGCFLIGVILLFGPSTVTSSFQDLYMIGLTYLVSGGAFTLAAIVGISLKLYTVLNKRQKKCKQGLVLVFIVTMIVTILAVATIFVTSIIYSFNIIKIPTNEYHQIACMLDTGGSCTGCDSNTPINVCPEWSEEDVVRVMKTIMKQSATVSATFLVYALVTIRYGFLLLSHVNSYQIDYV</sequence>
<feature type="transmembrane region" description="Helical" evidence="2">
    <location>
        <begin position="809"/>
        <end position="837"/>
    </location>
</feature>
<feature type="compositionally biased region" description="Low complexity" evidence="1">
    <location>
        <begin position="353"/>
        <end position="364"/>
    </location>
</feature>
<feature type="transmembrane region" description="Helical" evidence="2">
    <location>
        <begin position="459"/>
        <end position="478"/>
    </location>
</feature>